<dbReference type="AlphaFoldDB" id="A0A8H7U2Z7"/>
<reference evidence="2" key="1">
    <citation type="submission" date="2020-11" db="EMBL/GenBank/DDBJ databases">
        <authorList>
            <person name="Koelle M."/>
            <person name="Horta M.A.C."/>
            <person name="Nowrousian M."/>
            <person name="Ohm R.A."/>
            <person name="Benz P."/>
            <person name="Pilgard A."/>
        </authorList>
    </citation>
    <scope>NUCLEOTIDE SEQUENCE</scope>
    <source>
        <strain evidence="2">FPRL280</strain>
    </source>
</reference>
<evidence type="ECO:0008006" key="4">
    <source>
        <dbReference type="Google" id="ProtNLM"/>
    </source>
</evidence>
<sequence>MNQESAAEPDRLGESRPADRRQPTLPIEVCERVLDHLWFDSITLKACTLVCKLWYTRSRYHLLATTDLKAREHVVRFARLVRSSAFHSGAVSQVRLRGTKASASKDERMPSGLVGIFATMLAGKLPQLKELNMWDINWKPSAMHADVFLHLSAFVSITLLVLDGVTFPSVQLFGRLVCSLRGLEQLACYDVTFTDPGFDAAAFHVSPSKLSFLSVDGDGTREIIDFFVSTMGPQLEMLRLGMQDPQDAISVSEASTLGIPQLLQACGLSLRQLGIALKNYELLVFSTIAAKPVDLHAFLAHNHGLEEIWLCTQLRGKTAWIPLILSGITSKKMKAIRVWIDVWSDDLDVLRRIQSFPDPPQHTSIDELLSTDKFPHLQKLEIELHLRGDHGVSLEEHWRKALVLQLPKLHARGILHASVRKLDPLDPRY</sequence>
<accession>A0A8H7U2Z7</accession>
<dbReference type="SUPFAM" id="SSF81383">
    <property type="entry name" value="F-box domain"/>
    <property type="match status" value="1"/>
</dbReference>
<comment type="caution">
    <text evidence="2">The sequence shown here is derived from an EMBL/GenBank/DDBJ whole genome shotgun (WGS) entry which is preliminary data.</text>
</comment>
<dbReference type="SUPFAM" id="SSF52047">
    <property type="entry name" value="RNI-like"/>
    <property type="match status" value="1"/>
</dbReference>
<feature type="compositionally biased region" description="Basic and acidic residues" evidence="1">
    <location>
        <begin position="8"/>
        <end position="20"/>
    </location>
</feature>
<feature type="region of interest" description="Disordered" evidence="1">
    <location>
        <begin position="1"/>
        <end position="20"/>
    </location>
</feature>
<evidence type="ECO:0000313" key="3">
    <source>
        <dbReference type="Proteomes" id="UP000639403"/>
    </source>
</evidence>
<dbReference type="Proteomes" id="UP000639403">
    <property type="component" value="Unassembled WGS sequence"/>
</dbReference>
<evidence type="ECO:0000313" key="2">
    <source>
        <dbReference type="EMBL" id="KAF9815216.1"/>
    </source>
</evidence>
<proteinExistence type="predicted"/>
<dbReference type="EMBL" id="JADOXO010000074">
    <property type="protein sequence ID" value="KAF9815216.1"/>
    <property type="molecule type" value="Genomic_DNA"/>
</dbReference>
<gene>
    <name evidence="2" type="ORF">IEO21_04733</name>
</gene>
<dbReference type="InterPro" id="IPR036047">
    <property type="entry name" value="F-box-like_dom_sf"/>
</dbReference>
<evidence type="ECO:0000256" key="1">
    <source>
        <dbReference type="SAM" id="MobiDB-lite"/>
    </source>
</evidence>
<organism evidence="2 3">
    <name type="scientific">Rhodonia placenta</name>
    <dbReference type="NCBI Taxonomy" id="104341"/>
    <lineage>
        <taxon>Eukaryota</taxon>
        <taxon>Fungi</taxon>
        <taxon>Dikarya</taxon>
        <taxon>Basidiomycota</taxon>
        <taxon>Agaricomycotina</taxon>
        <taxon>Agaricomycetes</taxon>
        <taxon>Polyporales</taxon>
        <taxon>Adustoporiaceae</taxon>
        <taxon>Rhodonia</taxon>
    </lineage>
</organism>
<reference evidence="2" key="2">
    <citation type="journal article" name="Front. Microbiol.">
        <title>Degradative Capacity of Two Strains of Rhodonia placenta: From Phenotype to Genotype.</title>
        <authorList>
            <person name="Kolle M."/>
            <person name="Horta M.A.C."/>
            <person name="Nowrousian M."/>
            <person name="Ohm R.A."/>
            <person name="Benz J.P."/>
            <person name="Pilgard A."/>
        </authorList>
    </citation>
    <scope>NUCLEOTIDE SEQUENCE</scope>
    <source>
        <strain evidence="2">FPRL280</strain>
    </source>
</reference>
<name>A0A8H7U2Z7_9APHY</name>
<protein>
    <recommendedName>
        <fullName evidence="4">F-box domain-containing protein</fullName>
    </recommendedName>
</protein>